<dbReference type="RefSeq" id="WP_337108282.1">
    <property type="nucleotide sequence ID" value="NZ_JAPYKS010000019.1"/>
</dbReference>
<protein>
    <recommendedName>
        <fullName evidence="1">diguanylate cyclase</fullName>
        <ecNumber evidence="1">2.7.7.65</ecNumber>
    </recommendedName>
</protein>
<feature type="domain" description="GGDEF" evidence="4">
    <location>
        <begin position="56"/>
        <end position="192"/>
    </location>
</feature>
<accession>A0ABU8L4A1</accession>
<keyword evidence="5" id="KW-0808">Transferase</keyword>
<reference evidence="5 6" key="1">
    <citation type="submission" date="2022-12" db="EMBL/GenBank/DDBJ databases">
        <authorList>
            <person name="Muema E."/>
        </authorList>
    </citation>
    <scope>NUCLEOTIDE SEQUENCE [LARGE SCALE GENOMIC DNA]</scope>
    <source>
        <strain evidence="6">1326</strain>
    </source>
</reference>
<proteinExistence type="predicted"/>
<dbReference type="InterPro" id="IPR029787">
    <property type="entry name" value="Nucleotide_cyclase"/>
</dbReference>
<sequence>MFSDITEAKQVEAELMAANEKLNLLAHRDGLTELLTRRAFDEALAREFARASRNAMPLSLLIIDVDWFKRFNDHYGHPAGDECLRVVSRCIEAAARRPADAAARYGGEEFGLILPETDAHGAFVIAENLRSKVRDLAIGHAGSEKGIVTVSIGVSTFEAAAAIEIADLLSRADEALYGAKAAGRDRVHGWRPHLSGQRSTGSRRKT</sequence>
<dbReference type="InterPro" id="IPR000160">
    <property type="entry name" value="GGDEF_dom"/>
</dbReference>
<dbReference type="PANTHER" id="PTHR45138:SF9">
    <property type="entry name" value="DIGUANYLATE CYCLASE DGCM-RELATED"/>
    <property type="match status" value="1"/>
</dbReference>
<keyword evidence="6" id="KW-1185">Reference proteome</keyword>
<name>A0ABU8L4A1_9HYPH</name>
<dbReference type="PANTHER" id="PTHR45138">
    <property type="entry name" value="REGULATORY COMPONENTS OF SENSORY TRANSDUCTION SYSTEM"/>
    <property type="match status" value="1"/>
</dbReference>
<evidence type="ECO:0000256" key="2">
    <source>
        <dbReference type="ARBA" id="ARBA00034247"/>
    </source>
</evidence>
<dbReference type="PROSITE" id="PS50887">
    <property type="entry name" value="GGDEF"/>
    <property type="match status" value="1"/>
</dbReference>
<dbReference type="InterPro" id="IPR043128">
    <property type="entry name" value="Rev_trsase/Diguanyl_cyclase"/>
</dbReference>
<comment type="caution">
    <text evidence="5">The sequence shown here is derived from an EMBL/GenBank/DDBJ whole genome shotgun (WGS) entry which is preliminary data.</text>
</comment>
<dbReference type="Gene3D" id="3.30.70.270">
    <property type="match status" value="1"/>
</dbReference>
<dbReference type="EC" id="2.7.7.65" evidence="1"/>
<dbReference type="SMART" id="SM00267">
    <property type="entry name" value="GGDEF"/>
    <property type="match status" value="1"/>
</dbReference>
<keyword evidence="5" id="KW-0548">Nucleotidyltransferase</keyword>
<dbReference type="GO" id="GO:0052621">
    <property type="term" value="F:diguanylate cyclase activity"/>
    <property type="evidence" value="ECO:0007669"/>
    <property type="project" value="UniProtKB-EC"/>
</dbReference>
<comment type="catalytic activity">
    <reaction evidence="2">
        <text>2 GTP = 3',3'-c-di-GMP + 2 diphosphate</text>
        <dbReference type="Rhea" id="RHEA:24898"/>
        <dbReference type="ChEBI" id="CHEBI:33019"/>
        <dbReference type="ChEBI" id="CHEBI:37565"/>
        <dbReference type="ChEBI" id="CHEBI:58805"/>
        <dbReference type="EC" id="2.7.7.65"/>
    </reaction>
</comment>
<dbReference type="PROSITE" id="PS50113">
    <property type="entry name" value="PAC"/>
    <property type="match status" value="1"/>
</dbReference>
<organism evidence="5 6">
    <name type="scientific">Mesorhizobium salmacidum</name>
    <dbReference type="NCBI Taxonomy" id="3015171"/>
    <lineage>
        <taxon>Bacteria</taxon>
        <taxon>Pseudomonadati</taxon>
        <taxon>Pseudomonadota</taxon>
        <taxon>Alphaproteobacteria</taxon>
        <taxon>Hyphomicrobiales</taxon>
        <taxon>Phyllobacteriaceae</taxon>
        <taxon>Mesorhizobium</taxon>
    </lineage>
</organism>
<dbReference type="InterPro" id="IPR050469">
    <property type="entry name" value="Diguanylate_Cyclase"/>
</dbReference>
<dbReference type="Pfam" id="PF00990">
    <property type="entry name" value="GGDEF"/>
    <property type="match status" value="1"/>
</dbReference>
<feature type="domain" description="PAC" evidence="3">
    <location>
        <begin position="1"/>
        <end position="17"/>
    </location>
</feature>
<evidence type="ECO:0000313" key="5">
    <source>
        <dbReference type="EMBL" id="MEI9411784.1"/>
    </source>
</evidence>
<dbReference type="EMBL" id="JAPYKS010000019">
    <property type="protein sequence ID" value="MEI9411784.1"/>
    <property type="molecule type" value="Genomic_DNA"/>
</dbReference>
<evidence type="ECO:0000313" key="6">
    <source>
        <dbReference type="Proteomes" id="UP001387293"/>
    </source>
</evidence>
<dbReference type="CDD" id="cd01949">
    <property type="entry name" value="GGDEF"/>
    <property type="match status" value="1"/>
</dbReference>
<evidence type="ECO:0000259" key="3">
    <source>
        <dbReference type="PROSITE" id="PS50113"/>
    </source>
</evidence>
<dbReference type="InterPro" id="IPR000700">
    <property type="entry name" value="PAS-assoc_C"/>
</dbReference>
<evidence type="ECO:0000256" key="1">
    <source>
        <dbReference type="ARBA" id="ARBA00012528"/>
    </source>
</evidence>
<evidence type="ECO:0000259" key="4">
    <source>
        <dbReference type="PROSITE" id="PS50887"/>
    </source>
</evidence>
<dbReference type="NCBIfam" id="TIGR00254">
    <property type="entry name" value="GGDEF"/>
    <property type="match status" value="1"/>
</dbReference>
<dbReference type="Proteomes" id="UP001387293">
    <property type="component" value="Unassembled WGS sequence"/>
</dbReference>
<gene>
    <name evidence="5" type="ORF">O7A60_23865</name>
</gene>
<dbReference type="SUPFAM" id="SSF55073">
    <property type="entry name" value="Nucleotide cyclase"/>
    <property type="match status" value="1"/>
</dbReference>